<dbReference type="SUPFAM" id="SSF54593">
    <property type="entry name" value="Glyoxalase/Bleomycin resistance protein/Dihydroxybiphenyl dioxygenase"/>
    <property type="match status" value="1"/>
</dbReference>
<evidence type="ECO:0000256" key="3">
    <source>
        <dbReference type="ARBA" id="ARBA00023251"/>
    </source>
</evidence>
<reference evidence="5" key="1">
    <citation type="submission" date="2024-05" db="EMBL/GenBank/DDBJ databases">
        <title>Metabacillus sp. nov., isolated from the rhizosphere soil of tomato plants.</title>
        <authorList>
            <person name="Ma R."/>
        </authorList>
    </citation>
    <scope>NUCLEOTIDE SEQUENCE</scope>
    <source>
        <strain evidence="5">DBTR6</strain>
    </source>
</reference>
<comment type="caution">
    <text evidence="5">The sequence shown here is derived from an EMBL/GenBank/DDBJ whole genome shotgun (WGS) entry which is preliminary data.</text>
</comment>
<keyword evidence="3" id="KW-0046">Antibiotic resistance</keyword>
<name>A0ABS7UWU8_9BACI</name>
<feature type="domain" description="VOC" evidence="4">
    <location>
        <begin position="1"/>
        <end position="117"/>
    </location>
</feature>
<evidence type="ECO:0000259" key="4">
    <source>
        <dbReference type="PROSITE" id="PS51819"/>
    </source>
</evidence>
<protein>
    <recommendedName>
        <fullName evidence="2">Bleomycin resistance protein</fullName>
    </recommendedName>
</protein>
<proteinExistence type="inferred from homology"/>
<gene>
    <name evidence="5" type="ORF">K9V48_21775</name>
</gene>
<dbReference type="InterPro" id="IPR029068">
    <property type="entry name" value="Glyas_Bleomycin-R_OHBP_Dase"/>
</dbReference>
<comment type="similarity">
    <text evidence="1">Belongs to the bleomycin resistance protein family.</text>
</comment>
<evidence type="ECO:0000313" key="5">
    <source>
        <dbReference type="EMBL" id="MBZ5752795.1"/>
    </source>
</evidence>
<dbReference type="InterPro" id="IPR000335">
    <property type="entry name" value="Bleomycin-R"/>
</dbReference>
<keyword evidence="6" id="KW-1185">Reference proteome</keyword>
<dbReference type="CDD" id="cd08349">
    <property type="entry name" value="BLMA_like"/>
    <property type="match status" value="1"/>
</dbReference>
<organism evidence="5 6">
    <name type="scientific">Metabacillus rhizolycopersici</name>
    <dbReference type="NCBI Taxonomy" id="2875709"/>
    <lineage>
        <taxon>Bacteria</taxon>
        <taxon>Bacillati</taxon>
        <taxon>Bacillota</taxon>
        <taxon>Bacilli</taxon>
        <taxon>Bacillales</taxon>
        <taxon>Bacillaceae</taxon>
        <taxon>Metabacillus</taxon>
    </lineage>
</organism>
<dbReference type="RefSeq" id="WP_224141258.1">
    <property type="nucleotide sequence ID" value="NZ_JAIQUM010000069.1"/>
</dbReference>
<dbReference type="PROSITE" id="PS51819">
    <property type="entry name" value="VOC"/>
    <property type="match status" value="1"/>
</dbReference>
<dbReference type="InterPro" id="IPR037523">
    <property type="entry name" value="VOC_core"/>
</dbReference>
<accession>A0ABS7UWU8</accession>
<evidence type="ECO:0000256" key="2">
    <source>
        <dbReference type="ARBA" id="ARBA00021572"/>
    </source>
</evidence>
<dbReference type="Proteomes" id="UP001165287">
    <property type="component" value="Unassembled WGS sequence"/>
</dbReference>
<dbReference type="Pfam" id="PF19581">
    <property type="entry name" value="Glyoxalase_7"/>
    <property type="match status" value="1"/>
</dbReference>
<dbReference type="EMBL" id="JAIQUM010000069">
    <property type="protein sequence ID" value="MBZ5752795.1"/>
    <property type="molecule type" value="Genomic_DNA"/>
</dbReference>
<sequence>MKSSTPIFRSFDEEKAKQFYCEFLGFHLDWEHRFEEGMPLYMQLSHGDFLLHLSEHHGDCCPGATIRIEVDSLTTYYTSLQSKKFNYMNPAIETTPWGTLEMCVIDPFGNKLIFFQDN</sequence>
<dbReference type="Gene3D" id="3.10.180.10">
    <property type="entry name" value="2,3-Dihydroxybiphenyl 1,2-Dioxygenase, domain 1"/>
    <property type="match status" value="1"/>
</dbReference>
<evidence type="ECO:0000313" key="6">
    <source>
        <dbReference type="Proteomes" id="UP001165287"/>
    </source>
</evidence>
<evidence type="ECO:0000256" key="1">
    <source>
        <dbReference type="ARBA" id="ARBA00011051"/>
    </source>
</evidence>